<keyword evidence="2" id="KW-0812">Transmembrane</keyword>
<evidence type="ECO:0000256" key="1">
    <source>
        <dbReference type="SAM" id="MobiDB-lite"/>
    </source>
</evidence>
<dbReference type="Proteomes" id="UP000001514">
    <property type="component" value="Unassembled WGS sequence"/>
</dbReference>
<dbReference type="InParanoid" id="D8SY33"/>
<feature type="region of interest" description="Disordered" evidence="1">
    <location>
        <begin position="1"/>
        <end position="29"/>
    </location>
</feature>
<sequence>MVADSGGYHADAVLTGPAPEKCSSQTVDEHESPGRLLPVVALQSHFQRLDLCLPRDEPTCPNSCDSGENLTLPLRDSLLVSSEEEQEDEEELSCACCMLFGYQVLKSWHLASIAVLGAVIHAIILFLRIILSFQQPGHSYLVNEHAAGTWELWTPVSKRGRLARQRNVLASGTGCFDKAWSEAQDLLSSCVYEEGACFTYNCGSHQKSGKWNRDNFGRLTRS</sequence>
<reference evidence="3 4" key="1">
    <citation type="journal article" date="2011" name="Science">
        <title>The Selaginella genome identifies genetic changes associated with the evolution of vascular plants.</title>
        <authorList>
            <person name="Banks J.A."/>
            <person name="Nishiyama T."/>
            <person name="Hasebe M."/>
            <person name="Bowman J.L."/>
            <person name="Gribskov M."/>
            <person name="dePamphilis C."/>
            <person name="Albert V.A."/>
            <person name="Aono N."/>
            <person name="Aoyama T."/>
            <person name="Ambrose B.A."/>
            <person name="Ashton N.W."/>
            <person name="Axtell M.J."/>
            <person name="Barker E."/>
            <person name="Barker M.S."/>
            <person name="Bennetzen J.L."/>
            <person name="Bonawitz N.D."/>
            <person name="Chapple C."/>
            <person name="Cheng C."/>
            <person name="Correa L.G."/>
            <person name="Dacre M."/>
            <person name="DeBarry J."/>
            <person name="Dreyer I."/>
            <person name="Elias M."/>
            <person name="Engstrom E.M."/>
            <person name="Estelle M."/>
            <person name="Feng L."/>
            <person name="Finet C."/>
            <person name="Floyd S.K."/>
            <person name="Frommer W.B."/>
            <person name="Fujita T."/>
            <person name="Gramzow L."/>
            <person name="Gutensohn M."/>
            <person name="Harholt J."/>
            <person name="Hattori M."/>
            <person name="Heyl A."/>
            <person name="Hirai T."/>
            <person name="Hiwatashi Y."/>
            <person name="Ishikawa M."/>
            <person name="Iwata M."/>
            <person name="Karol K.G."/>
            <person name="Koehler B."/>
            <person name="Kolukisaoglu U."/>
            <person name="Kubo M."/>
            <person name="Kurata T."/>
            <person name="Lalonde S."/>
            <person name="Li K."/>
            <person name="Li Y."/>
            <person name="Litt A."/>
            <person name="Lyons E."/>
            <person name="Manning G."/>
            <person name="Maruyama T."/>
            <person name="Michael T.P."/>
            <person name="Mikami K."/>
            <person name="Miyazaki S."/>
            <person name="Morinaga S."/>
            <person name="Murata T."/>
            <person name="Mueller-Roeber B."/>
            <person name="Nelson D.R."/>
            <person name="Obara M."/>
            <person name="Oguri Y."/>
            <person name="Olmstead R.G."/>
            <person name="Onodera N."/>
            <person name="Petersen B.L."/>
            <person name="Pils B."/>
            <person name="Prigge M."/>
            <person name="Rensing S.A."/>
            <person name="Riano-Pachon D.M."/>
            <person name="Roberts A.W."/>
            <person name="Sato Y."/>
            <person name="Scheller H.V."/>
            <person name="Schulz B."/>
            <person name="Schulz C."/>
            <person name="Shakirov E.V."/>
            <person name="Shibagaki N."/>
            <person name="Shinohara N."/>
            <person name="Shippen D.E."/>
            <person name="Soerensen I."/>
            <person name="Sotooka R."/>
            <person name="Sugimoto N."/>
            <person name="Sugita M."/>
            <person name="Sumikawa N."/>
            <person name="Tanurdzic M."/>
            <person name="Theissen G."/>
            <person name="Ulvskov P."/>
            <person name="Wakazuki S."/>
            <person name="Weng J.K."/>
            <person name="Willats W.W."/>
            <person name="Wipf D."/>
            <person name="Wolf P.G."/>
            <person name="Yang L."/>
            <person name="Zimmer A.D."/>
            <person name="Zhu Q."/>
            <person name="Mitros T."/>
            <person name="Hellsten U."/>
            <person name="Loque D."/>
            <person name="Otillar R."/>
            <person name="Salamov A."/>
            <person name="Schmutz J."/>
            <person name="Shapiro H."/>
            <person name="Lindquist E."/>
            <person name="Lucas S."/>
            <person name="Rokhsar D."/>
            <person name="Grigoriev I.V."/>
        </authorList>
    </citation>
    <scope>NUCLEOTIDE SEQUENCE [LARGE SCALE GENOMIC DNA]</scope>
</reference>
<accession>D8SY33</accession>
<proteinExistence type="predicted"/>
<dbReference type="KEGG" id="smo:SELMODRAFT_426974"/>
<keyword evidence="4" id="KW-1185">Reference proteome</keyword>
<name>D8SY33_SELML</name>
<dbReference type="AlphaFoldDB" id="D8SY33"/>
<keyword evidence="2" id="KW-1133">Transmembrane helix</keyword>
<evidence type="ECO:0000313" key="3">
    <source>
        <dbReference type="EMBL" id="EFJ10725.1"/>
    </source>
</evidence>
<feature type="transmembrane region" description="Helical" evidence="2">
    <location>
        <begin position="108"/>
        <end position="131"/>
    </location>
</feature>
<dbReference type="HOGENOM" id="CLU_074241_0_0_1"/>
<gene>
    <name evidence="3" type="ORF">SELMODRAFT_426974</name>
</gene>
<dbReference type="EMBL" id="GL377652">
    <property type="protein sequence ID" value="EFJ10725.1"/>
    <property type="molecule type" value="Genomic_DNA"/>
</dbReference>
<evidence type="ECO:0000256" key="2">
    <source>
        <dbReference type="SAM" id="Phobius"/>
    </source>
</evidence>
<evidence type="ECO:0000313" key="4">
    <source>
        <dbReference type="Proteomes" id="UP000001514"/>
    </source>
</evidence>
<organism evidence="4">
    <name type="scientific">Selaginella moellendorffii</name>
    <name type="common">Spikemoss</name>
    <dbReference type="NCBI Taxonomy" id="88036"/>
    <lineage>
        <taxon>Eukaryota</taxon>
        <taxon>Viridiplantae</taxon>
        <taxon>Streptophyta</taxon>
        <taxon>Embryophyta</taxon>
        <taxon>Tracheophyta</taxon>
        <taxon>Lycopodiopsida</taxon>
        <taxon>Selaginellales</taxon>
        <taxon>Selaginellaceae</taxon>
        <taxon>Selaginella</taxon>
    </lineage>
</organism>
<keyword evidence="2" id="KW-0472">Membrane</keyword>
<dbReference type="Gramene" id="EFJ10725">
    <property type="protein sequence ID" value="EFJ10725"/>
    <property type="gene ID" value="SELMODRAFT_426974"/>
</dbReference>
<protein>
    <submittedName>
        <fullName evidence="3">Uncharacterized protein</fullName>
    </submittedName>
</protein>